<dbReference type="InterPro" id="IPR013210">
    <property type="entry name" value="LRR_N_plant-typ"/>
</dbReference>
<dbReference type="EMBL" id="VOIH02000012">
    <property type="protein sequence ID" value="KAF3432092.1"/>
    <property type="molecule type" value="Genomic_DNA"/>
</dbReference>
<reference evidence="16" key="1">
    <citation type="submission" date="2020-03" db="EMBL/GenBank/DDBJ databases">
        <title>A high-quality chromosome-level genome assembly of a woody plant with both climbing and erect habits, Rhamnella rubrinervis.</title>
        <authorList>
            <person name="Lu Z."/>
            <person name="Yang Y."/>
            <person name="Zhu X."/>
            <person name="Sun Y."/>
        </authorList>
    </citation>
    <scope>NUCLEOTIDE SEQUENCE</scope>
    <source>
        <strain evidence="16">BYM</strain>
        <tissue evidence="16">Leaf</tissue>
    </source>
</reference>
<evidence type="ECO:0000256" key="4">
    <source>
        <dbReference type="ARBA" id="ARBA00022614"/>
    </source>
</evidence>
<dbReference type="Pfam" id="PF13855">
    <property type="entry name" value="LRR_8"/>
    <property type="match status" value="4"/>
</dbReference>
<accession>A0A8K0DJA3</accession>
<feature type="signal peptide" evidence="13">
    <location>
        <begin position="1"/>
        <end position="17"/>
    </location>
</feature>
<keyword evidence="10" id="KW-0675">Receptor</keyword>
<evidence type="ECO:0000313" key="17">
    <source>
        <dbReference type="Proteomes" id="UP000796880"/>
    </source>
</evidence>
<evidence type="ECO:0000256" key="3">
    <source>
        <dbReference type="ARBA" id="ARBA00022475"/>
    </source>
</evidence>
<comment type="caution">
    <text evidence="16">The sequence shown here is derived from an EMBL/GenBank/DDBJ whole genome shotgun (WGS) entry which is preliminary data.</text>
</comment>
<dbReference type="FunFam" id="3.80.10.10:FF:000111">
    <property type="entry name" value="LRR receptor-like serine/threonine-protein kinase ERECTA"/>
    <property type="match status" value="1"/>
</dbReference>
<sequence>MWAQVVLLALLLLPAIAMLSEGGKTTGEVRCIESERHALLKFKQGLEDPGDILSSWTSSDEDCCKWRGIKCDNQTNHVIVLHLGSKNHGTHIYNFDNDDDAHKYMGDFGMRFHFVIHLLRLGGEIGSSLVELMHLKHLDLNLNEFTRIPKSIGSLTHLRYLNLDGNPISGSIPPQLGNLTRLRFLNLMSIAEMTAENLEWLPKLHSLETLKLEGLKLPADWLQSIRVAPSLSSLRLESCQFPYKVAAASLSHVNSSNSLTSLDINGARIHPLIFPWLLNVSRNLINLSISDAAIRGPLPNSFDNMRSLQYIDLGSNELEGGIPNSLGNLCNLKFLRLSNNSVNGKLIDLLESLTGCTTKSLEILRLSGNELGDPFPDFSQFASLRELRLAANRLSRLLSESIGHLPNLEVLRVSSNNINGVVSEGHLQKLPKLKMLDLSSNPLTLDFESNWVPPFQLVALNLNFCKLVATFPSWLVTQLELTVLDISNSGISDTIPDWFYSLTPNLRYLNLSNNSIKGTLPELLLPFYNYPIIDLSFNQFHGPIPTSLSNASALYLSNNKITNFEQFLCAPMSQSPTAFLDISNNLLSGSLPDCWMHWEELRVLNLENNNFSGTLPTSLASLYQLEVLRLRNNNISGNLASSVKNSSGLKVLDIGENNLNSEMPTWIGEYLTNLIVLDMKSNKFYGRLPSSICHLGSIQVLDLSRNHISGAIPWCFNNFTSMVDKKFEDDSAAISVDYISDPTRGYGRYYENNAYITWKGLDYKYDKTLGLLRFIDLSSNRLTGEIPREVTYLVNLGQLNLSRNNLSGIIPHNIGEMVTLESLDLSHNQLSGKIPISLANISGLAFLDLSDNKLWGKIPTGTQLQSFDASRYSGNNGLCGPPLNSNCCTIGDETLQDSNSTSSSNSCETNSSAHNDDVDDADAGGWLNMEMSWFNMGIGVGIAIGFLGAFGLTLFGNTSWIFNQCWRLGFYGARLT</sequence>
<dbReference type="Pfam" id="PF00560">
    <property type="entry name" value="LRR_1"/>
    <property type="match status" value="3"/>
</dbReference>
<keyword evidence="5 12" id="KW-0812">Transmembrane</keyword>
<keyword evidence="11" id="KW-0325">Glycoprotein</keyword>
<evidence type="ECO:0000256" key="13">
    <source>
        <dbReference type="SAM" id="SignalP"/>
    </source>
</evidence>
<dbReference type="AlphaFoldDB" id="A0A8K0DJA3"/>
<proteinExistence type="inferred from homology"/>
<evidence type="ECO:0000259" key="14">
    <source>
        <dbReference type="Pfam" id="PF08263"/>
    </source>
</evidence>
<evidence type="ECO:0000259" key="15">
    <source>
        <dbReference type="Pfam" id="PF23598"/>
    </source>
</evidence>
<organism evidence="16 17">
    <name type="scientific">Rhamnella rubrinervis</name>
    <dbReference type="NCBI Taxonomy" id="2594499"/>
    <lineage>
        <taxon>Eukaryota</taxon>
        <taxon>Viridiplantae</taxon>
        <taxon>Streptophyta</taxon>
        <taxon>Embryophyta</taxon>
        <taxon>Tracheophyta</taxon>
        <taxon>Spermatophyta</taxon>
        <taxon>Magnoliopsida</taxon>
        <taxon>eudicotyledons</taxon>
        <taxon>Gunneridae</taxon>
        <taxon>Pentapetalae</taxon>
        <taxon>rosids</taxon>
        <taxon>fabids</taxon>
        <taxon>Rosales</taxon>
        <taxon>Rhamnaceae</taxon>
        <taxon>rhamnoid group</taxon>
        <taxon>Rhamneae</taxon>
        <taxon>Rhamnella</taxon>
    </lineage>
</organism>
<feature type="transmembrane region" description="Helical" evidence="12">
    <location>
        <begin position="933"/>
        <end position="955"/>
    </location>
</feature>
<keyword evidence="3" id="KW-1003">Cell membrane</keyword>
<comment type="subcellular location">
    <subcellularLocation>
        <location evidence="1">Cell membrane</location>
        <topology evidence="1">Single-pass type I membrane protein</topology>
    </subcellularLocation>
</comment>
<dbReference type="InterPro" id="IPR003591">
    <property type="entry name" value="Leu-rich_rpt_typical-subtyp"/>
</dbReference>
<evidence type="ECO:0000256" key="10">
    <source>
        <dbReference type="ARBA" id="ARBA00023170"/>
    </source>
</evidence>
<evidence type="ECO:0000256" key="2">
    <source>
        <dbReference type="ARBA" id="ARBA00009592"/>
    </source>
</evidence>
<dbReference type="InterPro" id="IPR001611">
    <property type="entry name" value="Leu-rich_rpt"/>
</dbReference>
<evidence type="ECO:0000256" key="1">
    <source>
        <dbReference type="ARBA" id="ARBA00004251"/>
    </source>
</evidence>
<evidence type="ECO:0008006" key="18">
    <source>
        <dbReference type="Google" id="ProtNLM"/>
    </source>
</evidence>
<comment type="similarity">
    <text evidence="2">Belongs to the RLP family.</text>
</comment>
<evidence type="ECO:0000313" key="16">
    <source>
        <dbReference type="EMBL" id="KAF3432092.1"/>
    </source>
</evidence>
<dbReference type="GO" id="GO:0005886">
    <property type="term" value="C:plasma membrane"/>
    <property type="evidence" value="ECO:0007669"/>
    <property type="project" value="UniProtKB-SubCell"/>
</dbReference>
<dbReference type="PANTHER" id="PTHR48063">
    <property type="entry name" value="LRR RECEPTOR-LIKE KINASE"/>
    <property type="match status" value="1"/>
</dbReference>
<feature type="domain" description="Leucine-rich repeat-containing N-terminal plant-type" evidence="14">
    <location>
        <begin position="33"/>
        <end position="72"/>
    </location>
</feature>
<feature type="chain" id="PRO_5035442996" description="Leucine-rich repeat-containing N-terminal plant-type domain-containing protein" evidence="13">
    <location>
        <begin position="18"/>
        <end position="976"/>
    </location>
</feature>
<keyword evidence="6 13" id="KW-0732">Signal</keyword>
<feature type="domain" description="Disease resistance R13L4/SHOC-2-like LRR" evidence="15">
    <location>
        <begin position="128"/>
        <end position="347"/>
    </location>
</feature>
<dbReference type="InterPro" id="IPR032675">
    <property type="entry name" value="LRR_dom_sf"/>
</dbReference>
<dbReference type="Pfam" id="PF08263">
    <property type="entry name" value="LRRNT_2"/>
    <property type="match status" value="1"/>
</dbReference>
<evidence type="ECO:0000256" key="9">
    <source>
        <dbReference type="ARBA" id="ARBA00023136"/>
    </source>
</evidence>
<evidence type="ECO:0000256" key="12">
    <source>
        <dbReference type="SAM" id="Phobius"/>
    </source>
</evidence>
<dbReference type="FunFam" id="3.80.10.10:FF:000213">
    <property type="entry name" value="Tyrosine-sulfated glycopeptide receptor 1"/>
    <property type="match status" value="1"/>
</dbReference>
<dbReference type="Gene3D" id="3.80.10.10">
    <property type="entry name" value="Ribonuclease Inhibitor"/>
    <property type="match status" value="5"/>
</dbReference>
<keyword evidence="9 12" id="KW-0472">Membrane</keyword>
<evidence type="ECO:0000256" key="8">
    <source>
        <dbReference type="ARBA" id="ARBA00022989"/>
    </source>
</evidence>
<evidence type="ECO:0000256" key="6">
    <source>
        <dbReference type="ARBA" id="ARBA00022729"/>
    </source>
</evidence>
<dbReference type="Proteomes" id="UP000796880">
    <property type="component" value="Unassembled WGS sequence"/>
</dbReference>
<keyword evidence="8 12" id="KW-1133">Transmembrane helix</keyword>
<keyword evidence="17" id="KW-1185">Reference proteome</keyword>
<dbReference type="OrthoDB" id="8731593at2759"/>
<name>A0A8K0DJA3_9ROSA</name>
<dbReference type="PRINTS" id="PR00019">
    <property type="entry name" value="LEURICHRPT"/>
</dbReference>
<keyword evidence="7" id="KW-0677">Repeat</keyword>
<dbReference type="SUPFAM" id="SSF52047">
    <property type="entry name" value="RNI-like"/>
    <property type="match status" value="2"/>
</dbReference>
<dbReference type="InterPro" id="IPR055414">
    <property type="entry name" value="LRR_R13L4/SHOC2-like"/>
</dbReference>
<protein>
    <recommendedName>
        <fullName evidence="18">Leucine-rich repeat-containing N-terminal plant-type domain-containing protein</fullName>
    </recommendedName>
</protein>
<gene>
    <name evidence="16" type="ORF">FNV43_RR26831</name>
</gene>
<keyword evidence="4" id="KW-0433">Leucine-rich repeat</keyword>
<dbReference type="InterPro" id="IPR046956">
    <property type="entry name" value="RLP23-like"/>
</dbReference>
<dbReference type="SUPFAM" id="SSF52058">
    <property type="entry name" value="L domain-like"/>
    <property type="match status" value="1"/>
</dbReference>
<dbReference type="PANTHER" id="PTHR48063:SF101">
    <property type="entry name" value="LRR RECEPTOR-LIKE SERINE_THREONINE-PROTEIN KINASE FLS2"/>
    <property type="match status" value="1"/>
</dbReference>
<dbReference type="Pfam" id="PF23598">
    <property type="entry name" value="LRR_14"/>
    <property type="match status" value="1"/>
</dbReference>
<evidence type="ECO:0000256" key="7">
    <source>
        <dbReference type="ARBA" id="ARBA00022737"/>
    </source>
</evidence>
<dbReference type="PROSITE" id="PS51450">
    <property type="entry name" value="LRR"/>
    <property type="match status" value="2"/>
</dbReference>
<dbReference type="SMART" id="SM00369">
    <property type="entry name" value="LRR_TYP"/>
    <property type="match status" value="10"/>
</dbReference>
<evidence type="ECO:0000256" key="5">
    <source>
        <dbReference type="ARBA" id="ARBA00022692"/>
    </source>
</evidence>
<evidence type="ECO:0000256" key="11">
    <source>
        <dbReference type="ARBA" id="ARBA00023180"/>
    </source>
</evidence>